<gene>
    <name evidence="1" type="ORF">CUMW_272150</name>
</gene>
<proteinExistence type="predicted"/>
<evidence type="ECO:0000313" key="1">
    <source>
        <dbReference type="EMBL" id="GAY69459.1"/>
    </source>
</evidence>
<name>A0A2H5QXZ4_CITUN</name>
<keyword evidence="2" id="KW-1185">Reference proteome</keyword>
<protein>
    <recommendedName>
        <fullName evidence="3">NB-ARC domain-containing protein</fullName>
    </recommendedName>
</protein>
<evidence type="ECO:0008006" key="3">
    <source>
        <dbReference type="Google" id="ProtNLM"/>
    </source>
</evidence>
<dbReference type="EMBL" id="BDQV01001245">
    <property type="protein sequence ID" value="GAY69459.1"/>
    <property type="molecule type" value="Genomic_DNA"/>
</dbReference>
<organism evidence="1 2">
    <name type="scientific">Citrus unshiu</name>
    <name type="common">Satsuma mandarin</name>
    <name type="synonym">Citrus nobilis var. unshiu</name>
    <dbReference type="NCBI Taxonomy" id="55188"/>
    <lineage>
        <taxon>Eukaryota</taxon>
        <taxon>Viridiplantae</taxon>
        <taxon>Streptophyta</taxon>
        <taxon>Embryophyta</taxon>
        <taxon>Tracheophyta</taxon>
        <taxon>Spermatophyta</taxon>
        <taxon>Magnoliopsida</taxon>
        <taxon>eudicotyledons</taxon>
        <taxon>Gunneridae</taxon>
        <taxon>Pentapetalae</taxon>
        <taxon>rosids</taxon>
        <taxon>malvids</taxon>
        <taxon>Sapindales</taxon>
        <taxon>Rutaceae</taxon>
        <taxon>Aurantioideae</taxon>
        <taxon>Citrus</taxon>
    </lineage>
</organism>
<accession>A0A2H5QXZ4</accession>
<dbReference type="AlphaFoldDB" id="A0A2H5QXZ4"/>
<dbReference type="Proteomes" id="UP000236630">
    <property type="component" value="Unassembled WGS sequence"/>
</dbReference>
<sequence length="80" mass="9099">MAAEVGLAAFSSIVSEELEFDKVGIPSRDVEKERMDDQRRCTIILTSRRQDLLRNVMNSQKEIQIDALLKEEALQRGAHV</sequence>
<reference evidence="1 2" key="1">
    <citation type="journal article" date="2017" name="Front. Genet.">
        <title>Draft sequencing of the heterozygous diploid genome of Satsuma (Citrus unshiu Marc.) using a hybrid assembly approach.</title>
        <authorList>
            <person name="Shimizu T."/>
            <person name="Tanizawa Y."/>
            <person name="Mochizuki T."/>
            <person name="Nagasaki H."/>
            <person name="Yoshioka T."/>
            <person name="Toyoda A."/>
            <person name="Fujiyama A."/>
            <person name="Kaminuma E."/>
            <person name="Nakamura Y."/>
        </authorList>
    </citation>
    <scope>NUCLEOTIDE SEQUENCE [LARGE SCALE GENOMIC DNA]</scope>
    <source>
        <strain evidence="2">cv. Miyagawa wase</strain>
    </source>
</reference>
<comment type="caution">
    <text evidence="1">The sequence shown here is derived from an EMBL/GenBank/DDBJ whole genome shotgun (WGS) entry which is preliminary data.</text>
</comment>
<evidence type="ECO:0000313" key="2">
    <source>
        <dbReference type="Proteomes" id="UP000236630"/>
    </source>
</evidence>